<evidence type="ECO:0000313" key="1">
    <source>
        <dbReference type="EMBL" id="MFC4196802.1"/>
    </source>
</evidence>
<gene>
    <name evidence="1" type="ORF">ACFOUY_08840</name>
</gene>
<accession>A0ABV8NKR1</accession>
<dbReference type="CDD" id="cd02980">
    <property type="entry name" value="TRX_Fd_family"/>
    <property type="match status" value="1"/>
</dbReference>
<reference evidence="2" key="1">
    <citation type="journal article" date="2019" name="Int. J. Syst. Evol. Microbiol.">
        <title>The Global Catalogue of Microorganisms (GCM) 10K type strain sequencing project: providing services to taxonomists for standard genome sequencing and annotation.</title>
        <authorList>
            <consortium name="The Broad Institute Genomics Platform"/>
            <consortium name="The Broad Institute Genome Sequencing Center for Infectious Disease"/>
            <person name="Wu L."/>
            <person name="Ma J."/>
        </authorList>
    </citation>
    <scope>NUCLEOTIDE SEQUENCE [LARGE SCALE GENOMIC DNA]</scope>
    <source>
        <strain evidence="2">CCM 8689</strain>
    </source>
</reference>
<protein>
    <submittedName>
        <fullName evidence="1">Ferredoxin</fullName>
    </submittedName>
</protein>
<proteinExistence type="predicted"/>
<dbReference type="Proteomes" id="UP001595792">
    <property type="component" value="Unassembled WGS sequence"/>
</dbReference>
<dbReference type="SUPFAM" id="SSF52833">
    <property type="entry name" value="Thioredoxin-like"/>
    <property type="match status" value="1"/>
</dbReference>
<dbReference type="InterPro" id="IPR036249">
    <property type="entry name" value="Thioredoxin-like_sf"/>
</dbReference>
<dbReference type="RefSeq" id="WP_378960142.1">
    <property type="nucleotide sequence ID" value="NZ_JBHRXC010000016.1"/>
</dbReference>
<name>A0ABV8NKR1_9SPHI</name>
<organism evidence="1 2">
    <name type="scientific">Pedobacter jamesrossensis</name>
    <dbReference type="NCBI Taxonomy" id="1908238"/>
    <lineage>
        <taxon>Bacteria</taxon>
        <taxon>Pseudomonadati</taxon>
        <taxon>Bacteroidota</taxon>
        <taxon>Sphingobacteriia</taxon>
        <taxon>Sphingobacteriales</taxon>
        <taxon>Sphingobacteriaceae</taxon>
        <taxon>Pedobacter</taxon>
    </lineage>
</organism>
<sequence>MAIKDLTTVKMHLFLCNGGSCKLKGAEDSTAAIRAVLQEYKLGDLVHTTKTLCNGRCKDGPIVISMPGGEWFKEMSVPYARSFVEKFIIKGDLQPDKLLYLLGEGKINEVPVSGELGGT</sequence>
<comment type="caution">
    <text evidence="1">The sequence shown here is derived from an EMBL/GenBank/DDBJ whole genome shotgun (WGS) entry which is preliminary data.</text>
</comment>
<dbReference type="EMBL" id="JBHSBY010000038">
    <property type="protein sequence ID" value="MFC4196802.1"/>
    <property type="molecule type" value="Genomic_DNA"/>
</dbReference>
<keyword evidence="2" id="KW-1185">Reference proteome</keyword>
<dbReference type="Gene3D" id="3.40.30.10">
    <property type="entry name" value="Glutaredoxin"/>
    <property type="match status" value="1"/>
</dbReference>
<evidence type="ECO:0000313" key="2">
    <source>
        <dbReference type="Proteomes" id="UP001595792"/>
    </source>
</evidence>